<evidence type="ECO:0000313" key="2">
    <source>
        <dbReference type="Proteomes" id="UP000011718"/>
    </source>
</evidence>
<evidence type="ECO:0000313" key="1">
    <source>
        <dbReference type="EMBL" id="AGF96516.1"/>
    </source>
</evidence>
<dbReference type="Proteomes" id="UP000011718">
    <property type="component" value="Chromosome"/>
</dbReference>
<dbReference type="EMBL" id="CP004144">
    <property type="protein sequence ID" value="AGF96516.1"/>
    <property type="molecule type" value="Genomic_DNA"/>
</dbReference>
<dbReference type="HOGENOM" id="CLU_3057140_0_0_2"/>
<sequence>MEKTGFTIEKRIRYFLIEKRVCGSGRRKGETCRLLWYKWILTSIKHDFKIRSF</sequence>
<protein>
    <submittedName>
        <fullName evidence="1">Uncharacterized protein</fullName>
    </submittedName>
</protein>
<name>M1PWB6_METMZ</name>
<dbReference type="KEGG" id="mmaz:MmTuc01_1127"/>
<accession>M1PWB6</accession>
<reference evidence="1 2" key="1">
    <citation type="journal article" date="2013" name="Genome Announc.">
        <title>Complete Genome of a Methanosarcina mazei Strain Isolated from Sediment Samples from an Amazonian Flooded Area.</title>
        <authorList>
            <person name="Assis das Gracas D."/>
            <person name="Thiago Juca Ramos R."/>
            <person name="Vieira Araujo A.C."/>
            <person name="Zahlouth R."/>
            <person name="Ribeiro Carneiro A."/>
            <person name="Souza Lopes T."/>
            <person name="Azevedo Barauna R."/>
            <person name="Azevedo V."/>
            <person name="Cruz Schneider M.P."/>
            <person name="Pellizari V.H."/>
            <person name="Silva A."/>
        </authorList>
    </citation>
    <scope>NUCLEOTIDE SEQUENCE [LARGE SCALE GENOMIC DNA]</scope>
    <source>
        <strain evidence="1 2">Tuc01</strain>
    </source>
</reference>
<dbReference type="AlphaFoldDB" id="M1PWB6"/>
<gene>
    <name evidence="1" type="ORF">MmTuc01_1127</name>
</gene>
<dbReference type="BioCyc" id="MMAZ1236903:G139K-1074-MONOMER"/>
<proteinExistence type="predicted"/>
<organism evidence="1 2">
    <name type="scientific">Methanosarcina mazei Tuc01</name>
    <dbReference type="NCBI Taxonomy" id="1236903"/>
    <lineage>
        <taxon>Archaea</taxon>
        <taxon>Methanobacteriati</taxon>
        <taxon>Methanobacteriota</taxon>
        <taxon>Stenosarchaea group</taxon>
        <taxon>Methanomicrobia</taxon>
        <taxon>Methanosarcinales</taxon>
        <taxon>Methanosarcinaceae</taxon>
        <taxon>Methanosarcina</taxon>
    </lineage>
</organism>